<evidence type="ECO:0000256" key="20">
    <source>
        <dbReference type="ARBA" id="ARBA00049902"/>
    </source>
</evidence>
<evidence type="ECO:0000256" key="19">
    <source>
        <dbReference type="ARBA" id="ARBA00044770"/>
    </source>
</evidence>
<evidence type="ECO:0000256" key="11">
    <source>
        <dbReference type="ARBA" id="ARBA00023136"/>
    </source>
</evidence>
<sequence>MAVRNQRALPSDRSTSASGRRGTPDFLFLFLTFLLVCFGFAFVFSASMALNANTPWPFAFKQAINITVGIFCMLVCMNIDYRKFQKWIKPLFISVVLLLLATPVIGASLNNARSWIKLGFFTLQPTELAKLMVILYLAGLLSRKGEGIRDFKTGFIPPLAVIGFISALIMLQPDFGSTAILCACALVMIFVGGARMRHMFLLGLAGACLASLFAAVYLLIGGEGNYRIDRFTTFLDPFSDANDKGYQIVQALYAFGHGGTFGAGFGQSIQKLHYLPLPYNDFIFPVIGEELGFIGTSIFLLVYLAFLWRGLIIALRSKETFGMLTGVGIISLIGIQAFINMGGVTNTIPMTGVTLPLISYGGTSIVVTLMSLGILLSISRDYNKPEKEKAAEKKKNARLHRRTLTMTEMQTALPGQRRFTGPIRQKDPFVKGSSSCFVLSAGL</sequence>
<evidence type="ECO:0000256" key="13">
    <source>
        <dbReference type="ARBA" id="ARBA00023316"/>
    </source>
</evidence>
<dbReference type="RefSeq" id="WP_249861573.1">
    <property type="nucleotide sequence ID" value="NZ_CP027059.1"/>
</dbReference>
<evidence type="ECO:0000256" key="16">
    <source>
        <dbReference type="ARBA" id="ARBA00038053"/>
    </source>
</evidence>
<comment type="catalytic activity">
    <reaction evidence="20">
        <text>[GlcNAc-(1-&gt;4)-Mur2Ac(oyl-L-Ala-gamma-D-Glu-L-Lys-D-Ala-D-Ala)](n)-di-trans,octa-cis-undecaprenyl diphosphate + beta-D-GlcNAc-(1-&gt;4)-Mur2Ac(oyl-L-Ala-gamma-D-Glu-L-Lys-D-Ala-D-Ala)-di-trans,octa-cis-undecaprenyl diphosphate = [GlcNAc-(1-&gt;4)-Mur2Ac(oyl-L-Ala-gamma-D-Glu-L-Lys-D-Ala-D-Ala)](n+1)-di-trans,octa-cis-undecaprenyl diphosphate + di-trans,octa-cis-undecaprenyl diphosphate + H(+)</text>
        <dbReference type="Rhea" id="RHEA:23708"/>
        <dbReference type="Rhea" id="RHEA-COMP:9602"/>
        <dbReference type="Rhea" id="RHEA-COMP:9603"/>
        <dbReference type="ChEBI" id="CHEBI:15378"/>
        <dbReference type="ChEBI" id="CHEBI:58405"/>
        <dbReference type="ChEBI" id="CHEBI:60033"/>
        <dbReference type="ChEBI" id="CHEBI:78435"/>
        <dbReference type="EC" id="2.4.99.28"/>
    </reaction>
</comment>
<accession>A0ABY4RTR9</accession>
<feature type="transmembrane region" description="Helical" evidence="23">
    <location>
        <begin position="320"/>
        <end position="339"/>
    </location>
</feature>
<evidence type="ECO:0000256" key="23">
    <source>
        <dbReference type="SAM" id="Phobius"/>
    </source>
</evidence>
<evidence type="ECO:0000256" key="22">
    <source>
        <dbReference type="SAM" id="MobiDB-lite"/>
    </source>
</evidence>
<name>A0ABY4RTR9_9BACL</name>
<feature type="transmembrane region" description="Helical" evidence="23">
    <location>
        <begin position="200"/>
        <end position="220"/>
    </location>
</feature>
<dbReference type="Proteomes" id="UP001057134">
    <property type="component" value="Chromosome"/>
</dbReference>
<feature type="transmembrane region" description="Helical" evidence="23">
    <location>
        <begin position="91"/>
        <end position="109"/>
    </location>
</feature>
<protein>
    <recommendedName>
        <fullName evidence="17">Probable peptidoglycan glycosyltransferase FtsW</fullName>
        <ecNumber evidence="19">2.4.99.28</ecNumber>
    </recommendedName>
    <alternativeName>
        <fullName evidence="18">Cell division protein FtsW</fullName>
    </alternativeName>
    <alternativeName>
        <fullName evidence="15">Cell wall polymerase</fullName>
    </alternativeName>
    <alternativeName>
        <fullName evidence="14">Peptidoglycan polymerase</fullName>
    </alternativeName>
</protein>
<comment type="subcellular location">
    <subcellularLocation>
        <location evidence="1">Cell membrane</location>
        <topology evidence="1">Multi-pass membrane protein</topology>
    </subcellularLocation>
</comment>
<evidence type="ECO:0000256" key="3">
    <source>
        <dbReference type="ARBA" id="ARBA00022475"/>
    </source>
</evidence>
<keyword evidence="11 23" id="KW-0472">Membrane</keyword>
<dbReference type="EMBL" id="CP027059">
    <property type="protein sequence ID" value="UQZ85996.1"/>
    <property type="molecule type" value="Genomic_DNA"/>
</dbReference>
<comment type="pathway">
    <text evidence="2">Cell wall biogenesis; peptidoglycan biosynthesis.</text>
</comment>
<comment type="similarity">
    <text evidence="16">Belongs to the SEDS family. FtsW subfamily.</text>
</comment>
<gene>
    <name evidence="24" type="primary">ftsW_1</name>
    <name evidence="24" type="ORF">SK3146_05288</name>
</gene>
<keyword evidence="4" id="KW-0132">Cell division</keyword>
<evidence type="ECO:0000256" key="21">
    <source>
        <dbReference type="ARBA" id="ARBA00049966"/>
    </source>
</evidence>
<keyword evidence="7 23" id="KW-0812">Transmembrane</keyword>
<feature type="transmembrane region" description="Helical" evidence="23">
    <location>
        <begin position="151"/>
        <end position="169"/>
    </location>
</feature>
<proteinExistence type="inferred from homology"/>
<evidence type="ECO:0000256" key="6">
    <source>
        <dbReference type="ARBA" id="ARBA00022679"/>
    </source>
</evidence>
<feature type="transmembrane region" description="Helical" evidence="23">
    <location>
        <begin position="26"/>
        <end position="50"/>
    </location>
</feature>
<feature type="transmembrane region" description="Helical" evidence="23">
    <location>
        <begin position="115"/>
        <end position="139"/>
    </location>
</feature>
<dbReference type="Pfam" id="PF01098">
    <property type="entry name" value="FTSW_RODA_SPOVE"/>
    <property type="match status" value="1"/>
</dbReference>
<evidence type="ECO:0000256" key="7">
    <source>
        <dbReference type="ARBA" id="ARBA00022692"/>
    </source>
</evidence>
<evidence type="ECO:0000256" key="8">
    <source>
        <dbReference type="ARBA" id="ARBA00022960"/>
    </source>
</evidence>
<dbReference type="InterPro" id="IPR001182">
    <property type="entry name" value="FtsW/RodA"/>
</dbReference>
<keyword evidence="12" id="KW-0131">Cell cycle</keyword>
<evidence type="ECO:0000313" key="25">
    <source>
        <dbReference type="Proteomes" id="UP001057134"/>
    </source>
</evidence>
<keyword evidence="9" id="KW-0573">Peptidoglycan synthesis</keyword>
<evidence type="ECO:0000256" key="9">
    <source>
        <dbReference type="ARBA" id="ARBA00022984"/>
    </source>
</evidence>
<evidence type="ECO:0000256" key="12">
    <source>
        <dbReference type="ARBA" id="ARBA00023306"/>
    </source>
</evidence>
<comment type="function">
    <text evidence="21">Peptidoglycan polymerase that is essential for cell division.</text>
</comment>
<evidence type="ECO:0000313" key="24">
    <source>
        <dbReference type="EMBL" id="UQZ85996.1"/>
    </source>
</evidence>
<evidence type="ECO:0000256" key="14">
    <source>
        <dbReference type="ARBA" id="ARBA00032370"/>
    </source>
</evidence>
<keyword evidence="5" id="KW-0328">Glycosyltransferase</keyword>
<feature type="transmembrane region" description="Helical" evidence="23">
    <location>
        <begin position="282"/>
        <end position="308"/>
    </location>
</feature>
<dbReference type="NCBIfam" id="TIGR02614">
    <property type="entry name" value="ftsW"/>
    <property type="match status" value="1"/>
</dbReference>
<feature type="transmembrane region" description="Helical" evidence="23">
    <location>
        <begin position="175"/>
        <end position="193"/>
    </location>
</feature>
<evidence type="ECO:0000256" key="17">
    <source>
        <dbReference type="ARBA" id="ARBA00041185"/>
    </source>
</evidence>
<keyword evidence="10 23" id="KW-1133">Transmembrane helix</keyword>
<keyword evidence="25" id="KW-1185">Reference proteome</keyword>
<evidence type="ECO:0000256" key="4">
    <source>
        <dbReference type="ARBA" id="ARBA00022618"/>
    </source>
</evidence>
<organism evidence="24 25">
    <name type="scientific">Paenibacillus konkukensis</name>
    <dbReference type="NCBI Taxonomy" id="2020716"/>
    <lineage>
        <taxon>Bacteria</taxon>
        <taxon>Bacillati</taxon>
        <taxon>Bacillota</taxon>
        <taxon>Bacilli</taxon>
        <taxon>Bacillales</taxon>
        <taxon>Paenibacillaceae</taxon>
        <taxon>Paenibacillus</taxon>
    </lineage>
</organism>
<dbReference type="EC" id="2.4.99.28" evidence="19"/>
<evidence type="ECO:0000256" key="15">
    <source>
        <dbReference type="ARBA" id="ARBA00033270"/>
    </source>
</evidence>
<keyword evidence="6" id="KW-0808">Transferase</keyword>
<feature type="region of interest" description="Disordered" evidence="22">
    <location>
        <begin position="1"/>
        <end position="20"/>
    </location>
</feature>
<feature type="transmembrane region" description="Helical" evidence="23">
    <location>
        <begin position="359"/>
        <end position="379"/>
    </location>
</feature>
<reference evidence="24" key="1">
    <citation type="submission" date="2018-02" db="EMBL/GenBank/DDBJ databases">
        <authorList>
            <person name="Kim S.-K."/>
            <person name="Jung H.-I."/>
            <person name="Lee S.-W."/>
        </authorList>
    </citation>
    <scope>NUCLEOTIDE SEQUENCE</scope>
    <source>
        <strain evidence="24">SK3146</strain>
    </source>
</reference>
<keyword evidence="8" id="KW-0133">Cell shape</keyword>
<evidence type="ECO:0000256" key="18">
    <source>
        <dbReference type="ARBA" id="ARBA00041418"/>
    </source>
</evidence>
<evidence type="ECO:0000256" key="2">
    <source>
        <dbReference type="ARBA" id="ARBA00004752"/>
    </source>
</evidence>
<dbReference type="PANTHER" id="PTHR30474">
    <property type="entry name" value="CELL CYCLE PROTEIN"/>
    <property type="match status" value="1"/>
</dbReference>
<dbReference type="PANTHER" id="PTHR30474:SF2">
    <property type="entry name" value="PEPTIDOGLYCAN GLYCOSYLTRANSFERASE FTSW-RELATED"/>
    <property type="match status" value="1"/>
</dbReference>
<evidence type="ECO:0000256" key="1">
    <source>
        <dbReference type="ARBA" id="ARBA00004651"/>
    </source>
</evidence>
<evidence type="ECO:0000256" key="10">
    <source>
        <dbReference type="ARBA" id="ARBA00022989"/>
    </source>
</evidence>
<feature type="transmembrane region" description="Helical" evidence="23">
    <location>
        <begin position="62"/>
        <end position="79"/>
    </location>
</feature>
<evidence type="ECO:0000256" key="5">
    <source>
        <dbReference type="ARBA" id="ARBA00022676"/>
    </source>
</evidence>
<keyword evidence="13" id="KW-0961">Cell wall biogenesis/degradation</keyword>
<keyword evidence="3" id="KW-1003">Cell membrane</keyword>
<dbReference type="InterPro" id="IPR013437">
    <property type="entry name" value="FtsW"/>
</dbReference>
<reference evidence="24" key="2">
    <citation type="journal article" date="2021" name="J Anim Sci Technol">
        <title>Complete genome sequence of Paenibacillus konkukensis sp. nov. SK3146 as a potential probiotic strain.</title>
        <authorList>
            <person name="Jung H.I."/>
            <person name="Park S."/>
            <person name="Niu K.M."/>
            <person name="Lee S.W."/>
            <person name="Kothari D."/>
            <person name="Yi K.J."/>
            <person name="Kim S.K."/>
        </authorList>
    </citation>
    <scope>NUCLEOTIDE SEQUENCE</scope>
    <source>
        <strain evidence="24">SK3146</strain>
    </source>
</reference>